<gene>
    <name evidence="1" type="ORF">TELCIR_20874</name>
</gene>
<accession>A0A2G9TIB7</accession>
<evidence type="ECO:0000313" key="2">
    <source>
        <dbReference type="Proteomes" id="UP000230423"/>
    </source>
</evidence>
<organism evidence="1 2">
    <name type="scientific">Teladorsagia circumcincta</name>
    <name type="common">Brown stomach worm</name>
    <name type="synonym">Ostertagia circumcincta</name>
    <dbReference type="NCBI Taxonomy" id="45464"/>
    <lineage>
        <taxon>Eukaryota</taxon>
        <taxon>Metazoa</taxon>
        <taxon>Ecdysozoa</taxon>
        <taxon>Nematoda</taxon>
        <taxon>Chromadorea</taxon>
        <taxon>Rhabditida</taxon>
        <taxon>Rhabditina</taxon>
        <taxon>Rhabditomorpha</taxon>
        <taxon>Strongyloidea</taxon>
        <taxon>Trichostrongylidae</taxon>
        <taxon>Teladorsagia</taxon>
    </lineage>
</organism>
<dbReference type="EMBL" id="KZ364234">
    <property type="protein sequence ID" value="PIO57706.1"/>
    <property type="molecule type" value="Genomic_DNA"/>
</dbReference>
<dbReference type="Pfam" id="PF13896">
    <property type="entry name" value="Glyco_transf_49"/>
    <property type="match status" value="1"/>
</dbReference>
<dbReference type="PANTHER" id="PTHR47411">
    <property type="entry name" value="B3GNT1, BETA-1,3-N-ACETYLGUCOSAMINYLTRANSFERASE 1, HOMOLOG"/>
    <property type="match status" value="1"/>
</dbReference>
<dbReference type="Proteomes" id="UP000230423">
    <property type="component" value="Unassembled WGS sequence"/>
</dbReference>
<dbReference type="OrthoDB" id="9974378at2759"/>
<feature type="non-terminal residue" evidence="1">
    <location>
        <position position="1"/>
    </location>
</feature>
<feature type="non-terminal residue" evidence="1">
    <location>
        <position position="64"/>
    </location>
</feature>
<sequence length="64" mass="7251">FRQGGMEPITLATHSTSQYLNILDQLLQSWESPVSLALYIDRGSSAALQYLLDLHRCNRTVTEK</sequence>
<name>A0A2G9TIB7_TELCI</name>
<protein>
    <submittedName>
        <fullName evidence="1">Uncharacterized protein</fullName>
    </submittedName>
</protein>
<reference evidence="1 2" key="1">
    <citation type="submission" date="2015-09" db="EMBL/GenBank/DDBJ databases">
        <title>Draft genome of the parasitic nematode Teladorsagia circumcincta isolate WARC Sus (inbred).</title>
        <authorList>
            <person name="Mitreva M."/>
        </authorList>
    </citation>
    <scope>NUCLEOTIDE SEQUENCE [LARGE SCALE GENOMIC DNA]</scope>
    <source>
        <strain evidence="1 2">S</strain>
    </source>
</reference>
<keyword evidence="2" id="KW-1185">Reference proteome</keyword>
<proteinExistence type="predicted"/>
<dbReference type="PANTHER" id="PTHR47411:SF3">
    <property type="entry name" value="I-BETA-1,3-N-ACETYLGLUCOSAMINYLTRANSFERASE"/>
    <property type="match status" value="1"/>
</dbReference>
<evidence type="ECO:0000313" key="1">
    <source>
        <dbReference type="EMBL" id="PIO57706.1"/>
    </source>
</evidence>
<dbReference type="AlphaFoldDB" id="A0A2G9TIB7"/>